<dbReference type="GO" id="GO:0007165">
    <property type="term" value="P:signal transduction"/>
    <property type="evidence" value="ECO:0007669"/>
    <property type="project" value="InterPro"/>
</dbReference>
<dbReference type="InterPro" id="IPR001633">
    <property type="entry name" value="EAL_dom"/>
</dbReference>
<evidence type="ECO:0000256" key="5">
    <source>
        <dbReference type="ARBA" id="ARBA00023136"/>
    </source>
</evidence>
<dbReference type="Pfam" id="PF00990">
    <property type="entry name" value="GGDEF"/>
    <property type="match status" value="1"/>
</dbReference>
<dbReference type="GO" id="GO:0005886">
    <property type="term" value="C:plasma membrane"/>
    <property type="evidence" value="ECO:0007669"/>
    <property type="project" value="UniProtKB-SubCell"/>
</dbReference>
<dbReference type="EMBL" id="AMZO01000045">
    <property type="protein sequence ID" value="ELR63259.1"/>
    <property type="molecule type" value="Genomic_DNA"/>
</dbReference>
<dbReference type="GO" id="GO:0071111">
    <property type="term" value="F:cyclic-guanylate-specific phosphodiesterase activity"/>
    <property type="evidence" value="ECO:0007669"/>
    <property type="project" value="InterPro"/>
</dbReference>
<dbReference type="InterPro" id="IPR043128">
    <property type="entry name" value="Rev_trsase/Diguanyl_cyclase"/>
</dbReference>
<dbReference type="InterPro" id="IPR033479">
    <property type="entry name" value="dCache_1"/>
</dbReference>
<gene>
    <name evidence="10" type="ORF">C942_03956</name>
</gene>
<dbReference type="InterPro" id="IPR050706">
    <property type="entry name" value="Cyclic-di-GMP_PDE-like"/>
</dbReference>
<evidence type="ECO:0000256" key="4">
    <source>
        <dbReference type="ARBA" id="ARBA00022989"/>
    </source>
</evidence>
<dbReference type="InterPro" id="IPR000160">
    <property type="entry name" value="GGDEF_dom"/>
</dbReference>
<feature type="domain" description="HAMP" evidence="8">
    <location>
        <begin position="352"/>
        <end position="405"/>
    </location>
</feature>
<evidence type="ECO:0000256" key="2">
    <source>
        <dbReference type="ARBA" id="ARBA00022475"/>
    </source>
</evidence>
<dbReference type="PROSITE" id="PS50885">
    <property type="entry name" value="HAMP"/>
    <property type="match status" value="1"/>
</dbReference>
<feature type="transmembrane region" description="Helical" evidence="6">
    <location>
        <begin position="6"/>
        <end position="24"/>
    </location>
</feature>
<keyword evidence="4 6" id="KW-1133">Transmembrane helix</keyword>
<accession>L8J6R9</accession>
<evidence type="ECO:0000313" key="10">
    <source>
        <dbReference type="EMBL" id="ELR63259.1"/>
    </source>
</evidence>
<dbReference type="CDD" id="cd01948">
    <property type="entry name" value="EAL"/>
    <property type="match status" value="1"/>
</dbReference>
<evidence type="ECO:0000256" key="3">
    <source>
        <dbReference type="ARBA" id="ARBA00022692"/>
    </source>
</evidence>
<dbReference type="AlphaFoldDB" id="L8J6R9"/>
<dbReference type="PROSITE" id="PS50883">
    <property type="entry name" value="EAL"/>
    <property type="match status" value="1"/>
</dbReference>
<dbReference type="Proteomes" id="UP000011134">
    <property type="component" value="Unassembled WGS sequence"/>
</dbReference>
<comment type="caution">
    <text evidence="10">The sequence shown here is derived from an EMBL/GenBank/DDBJ whole genome shotgun (WGS) entry which is preliminary data.</text>
</comment>
<evidence type="ECO:0000259" key="9">
    <source>
        <dbReference type="PROSITE" id="PS50887"/>
    </source>
</evidence>
<dbReference type="Pfam" id="PF00672">
    <property type="entry name" value="HAMP"/>
    <property type="match status" value="1"/>
</dbReference>
<dbReference type="InterPro" id="IPR029787">
    <property type="entry name" value="Nucleotide_cyclase"/>
</dbReference>
<dbReference type="InterPro" id="IPR003660">
    <property type="entry name" value="HAMP_dom"/>
</dbReference>
<dbReference type="PATRIC" id="fig|1056511.3.peg.4770"/>
<evidence type="ECO:0000259" key="7">
    <source>
        <dbReference type="PROSITE" id="PS50883"/>
    </source>
</evidence>
<dbReference type="SUPFAM" id="SSF158472">
    <property type="entry name" value="HAMP domain-like"/>
    <property type="match status" value="1"/>
</dbReference>
<dbReference type="SUPFAM" id="SSF141868">
    <property type="entry name" value="EAL domain-like"/>
    <property type="match status" value="1"/>
</dbReference>
<dbReference type="InterPro" id="IPR035919">
    <property type="entry name" value="EAL_sf"/>
</dbReference>
<proteinExistence type="predicted"/>
<dbReference type="NCBIfam" id="TIGR00254">
    <property type="entry name" value="GGDEF"/>
    <property type="match status" value="1"/>
</dbReference>
<protein>
    <submittedName>
        <fullName evidence="10">Diguanylate cyclase</fullName>
    </submittedName>
</protein>
<sequence>MTLRFAVMAPFTLLMVLTVGVIAISQQNSYERMLTEVSGKLLSSYTASISNDLRVFLGDPFNTNLTIADSIQRHHLYQPPKLTGLETYLKDAMARLYIHQPQITTIGFGSKDKYFVGYRKNDQQLSLMLKDWRTDNQLYIFNGANHFSSTSLKLAGYDPTNRPWYQPFTRNLKPGWADVYTNQDENLSLTISAVSPVIDDESQVLLGMMVTDINLNRLNGFLNRESRNFSGSTYIIDRQGKLIASSGLAPNNQPVTQLPQPDVLISASLKILTQRQLTETEVVSEFQFEHDKTRYFSRITPYRDEFGLDWQIVMIMPEENLLGHLPEQQETALLAAALMAGLGLLIGLFVIKRITQPIADIAKASQTLSEKNWAVDVRPALRLQETDQLASAFTAMSARLQRSFNTLRRQVLYDDLTGLLSREGLIEATKNPNAEHNATLILIDLKAFRHINDSIGHLNGDQLLVSVACRLENIQPDNALFGRVGRDEFAILVSGISQRSEAEVIARQLLSTFYLPFIVNGVEVMVSASIGVVQGILPQSGMSEWLRNASLAINHNKGQDDQPVCYFEPKMLEASLEKTRLAAELNRALENHELEVHFQPLISLSGTTVCGAEALVRWRSPSRGLVSPAQFIPLAEENGMIVEMGYQILHQACQQTRQMIEQEDWSPDFMLHVNVSVRQLMQANFAEQTKEILKQTKLPATNLTLELTESHLVSRPQQATQALQKLRQLGIHIAIDDFGTGYSSLAYLTQLPFDSLKIDRSFVSQLTEGDNYSPVIAAIITLANNFNADVVAEGVETQAQAEQLKSLGCHYAQGFYYARPQPLSEWPVEQDSPV</sequence>
<dbReference type="PANTHER" id="PTHR33121:SF70">
    <property type="entry name" value="SIGNALING PROTEIN YKOW"/>
    <property type="match status" value="1"/>
</dbReference>
<evidence type="ECO:0000259" key="8">
    <source>
        <dbReference type="PROSITE" id="PS50885"/>
    </source>
</evidence>
<organism evidence="10 11">
    <name type="scientific">Photobacterium marinum</name>
    <dbReference type="NCBI Taxonomy" id="1056511"/>
    <lineage>
        <taxon>Bacteria</taxon>
        <taxon>Pseudomonadati</taxon>
        <taxon>Pseudomonadota</taxon>
        <taxon>Gammaproteobacteria</taxon>
        <taxon>Vibrionales</taxon>
        <taxon>Vibrionaceae</taxon>
        <taxon>Photobacterium</taxon>
    </lineage>
</organism>
<keyword evidence="3 6" id="KW-0812">Transmembrane</keyword>
<dbReference type="Gene3D" id="3.30.70.270">
    <property type="match status" value="1"/>
</dbReference>
<name>L8J6R9_9GAMM</name>
<comment type="subcellular location">
    <subcellularLocation>
        <location evidence="1">Cell membrane</location>
        <topology evidence="1">Multi-pass membrane protein</topology>
    </subcellularLocation>
</comment>
<keyword evidence="5 6" id="KW-0472">Membrane</keyword>
<dbReference type="CDD" id="cd01949">
    <property type="entry name" value="GGDEF"/>
    <property type="match status" value="1"/>
</dbReference>
<evidence type="ECO:0000313" key="11">
    <source>
        <dbReference type="Proteomes" id="UP000011134"/>
    </source>
</evidence>
<dbReference type="Pfam" id="PF00563">
    <property type="entry name" value="EAL"/>
    <property type="match status" value="1"/>
</dbReference>
<dbReference type="PROSITE" id="PS50887">
    <property type="entry name" value="GGDEF"/>
    <property type="match status" value="1"/>
</dbReference>
<reference evidence="10 11" key="1">
    <citation type="submission" date="2012-12" db="EMBL/GenBank/DDBJ databases">
        <title>Genome Assembly of Photobacterium sp. AK15.</title>
        <authorList>
            <person name="Khatri I."/>
            <person name="Vaidya B."/>
            <person name="Srinivas T.N.R."/>
            <person name="Subramanian S."/>
            <person name="Pinnaka A."/>
        </authorList>
    </citation>
    <scope>NUCLEOTIDE SEQUENCE [LARGE SCALE GENOMIC DNA]</scope>
    <source>
        <strain evidence="10 11">AK15</strain>
    </source>
</reference>
<dbReference type="Gene3D" id="3.30.450.20">
    <property type="entry name" value="PAS domain"/>
    <property type="match status" value="1"/>
</dbReference>
<keyword evidence="11" id="KW-1185">Reference proteome</keyword>
<dbReference type="SUPFAM" id="SSF55073">
    <property type="entry name" value="Nucleotide cyclase"/>
    <property type="match status" value="1"/>
</dbReference>
<feature type="domain" description="EAL" evidence="7">
    <location>
        <begin position="578"/>
        <end position="834"/>
    </location>
</feature>
<dbReference type="Gene3D" id="6.10.340.10">
    <property type="match status" value="1"/>
</dbReference>
<dbReference type="Gene3D" id="3.20.20.450">
    <property type="entry name" value="EAL domain"/>
    <property type="match status" value="1"/>
</dbReference>
<dbReference type="SMART" id="SM00267">
    <property type="entry name" value="GGDEF"/>
    <property type="match status" value="1"/>
</dbReference>
<dbReference type="Pfam" id="PF02743">
    <property type="entry name" value="dCache_1"/>
    <property type="match status" value="1"/>
</dbReference>
<dbReference type="SMART" id="SM00052">
    <property type="entry name" value="EAL"/>
    <property type="match status" value="1"/>
</dbReference>
<evidence type="ECO:0000256" key="1">
    <source>
        <dbReference type="ARBA" id="ARBA00004651"/>
    </source>
</evidence>
<dbReference type="SMART" id="SM00304">
    <property type="entry name" value="HAMP"/>
    <property type="match status" value="1"/>
</dbReference>
<keyword evidence="2" id="KW-1003">Cell membrane</keyword>
<dbReference type="PANTHER" id="PTHR33121">
    <property type="entry name" value="CYCLIC DI-GMP PHOSPHODIESTERASE PDEF"/>
    <property type="match status" value="1"/>
</dbReference>
<feature type="domain" description="GGDEF" evidence="9">
    <location>
        <begin position="436"/>
        <end position="569"/>
    </location>
</feature>
<evidence type="ECO:0000256" key="6">
    <source>
        <dbReference type="SAM" id="Phobius"/>
    </source>
</evidence>